<dbReference type="OrthoDB" id="6629154at2759"/>
<keyword evidence="3" id="KW-1185">Reference proteome</keyword>
<dbReference type="Proteomes" id="UP000007819">
    <property type="component" value="Chromosome X"/>
</dbReference>
<evidence type="ECO:0000313" key="3">
    <source>
        <dbReference type="Proteomes" id="UP000007819"/>
    </source>
</evidence>
<dbReference type="GeneID" id="103308262"/>
<dbReference type="InterPro" id="IPR008906">
    <property type="entry name" value="HATC_C_dom"/>
</dbReference>
<dbReference type="PANTHER" id="PTHR45749:SF23">
    <property type="entry name" value="ZINC FINGER MYM-TYPE PROTEIN 1-LIKE"/>
    <property type="match status" value="1"/>
</dbReference>
<organism evidence="2 3">
    <name type="scientific">Acyrthosiphon pisum</name>
    <name type="common">Pea aphid</name>
    <dbReference type="NCBI Taxonomy" id="7029"/>
    <lineage>
        <taxon>Eukaryota</taxon>
        <taxon>Metazoa</taxon>
        <taxon>Ecdysozoa</taxon>
        <taxon>Arthropoda</taxon>
        <taxon>Hexapoda</taxon>
        <taxon>Insecta</taxon>
        <taxon>Pterygota</taxon>
        <taxon>Neoptera</taxon>
        <taxon>Paraneoptera</taxon>
        <taxon>Hemiptera</taxon>
        <taxon>Sternorrhyncha</taxon>
        <taxon>Aphidomorpha</taxon>
        <taxon>Aphidoidea</taxon>
        <taxon>Aphididae</taxon>
        <taxon>Macrosiphini</taxon>
        <taxon>Acyrthosiphon</taxon>
    </lineage>
</organism>
<protein>
    <recommendedName>
        <fullName evidence="1">HAT C-terminal dimerisation domain-containing protein</fullName>
    </recommendedName>
</protein>
<evidence type="ECO:0000259" key="1">
    <source>
        <dbReference type="Pfam" id="PF05699"/>
    </source>
</evidence>
<dbReference type="RefSeq" id="XP_008179576.1">
    <property type="nucleotide sequence ID" value="XM_008181354.1"/>
</dbReference>
<reference evidence="2" key="2">
    <citation type="submission" date="2022-06" db="UniProtKB">
        <authorList>
            <consortium name="EnsemblMetazoa"/>
        </authorList>
    </citation>
    <scope>IDENTIFICATION</scope>
</reference>
<name>A0A8R2B3J8_ACYPI</name>
<sequence length="306" mass="35725">MCHLKKLSGTRWSARSDASISLNNNWNEIINALSFIKNDKSEKSITRSEANGLYLKLDCLETAIMATLWGDILERFNKTSKQLQSVEIDLETVVCLYESLIRYVLDLRSMFDIYEERAINKSGHKTYQEILKRKRKLTADEKRVGEINFEIRDSLRINTYYAIIDNLHSELERRKFYYDECIQFRSYLMSLSENIRPKTVMDICKMIGTEKLQELLPYVDIALRMYLCCPTSNCSAERSFSALKRVKSYLRSRMTDSYSRESIKTKKKQTVAIQQQITDSFETSNSQNQFHIDLCQALGEANIPNK</sequence>
<dbReference type="GO" id="GO:0046983">
    <property type="term" value="F:protein dimerization activity"/>
    <property type="evidence" value="ECO:0007669"/>
    <property type="project" value="InterPro"/>
</dbReference>
<proteinExistence type="predicted"/>
<accession>A0A8R2B3J8</accession>
<dbReference type="Pfam" id="PF05699">
    <property type="entry name" value="Dimer_Tnp_hAT"/>
    <property type="match status" value="1"/>
</dbReference>
<dbReference type="EnsemblMetazoa" id="XM_008181354.1">
    <property type="protein sequence ID" value="XP_008179576.1"/>
    <property type="gene ID" value="LOC103308262"/>
</dbReference>
<evidence type="ECO:0000313" key="2">
    <source>
        <dbReference type="EnsemblMetazoa" id="XP_008179576.1"/>
    </source>
</evidence>
<dbReference type="AlphaFoldDB" id="A0A8R2B3J8"/>
<dbReference type="KEGG" id="api:103308262"/>
<feature type="domain" description="HAT C-terminal dimerisation" evidence="1">
    <location>
        <begin position="211"/>
        <end position="257"/>
    </location>
</feature>
<reference evidence="3" key="1">
    <citation type="submission" date="2010-06" db="EMBL/GenBank/DDBJ databases">
        <authorList>
            <person name="Jiang H."/>
            <person name="Abraham K."/>
            <person name="Ali S."/>
            <person name="Alsbrooks S.L."/>
            <person name="Anim B.N."/>
            <person name="Anosike U.S."/>
            <person name="Attaway T."/>
            <person name="Bandaranaike D.P."/>
            <person name="Battles P.K."/>
            <person name="Bell S.N."/>
            <person name="Bell A.V."/>
            <person name="Beltran B."/>
            <person name="Bickham C."/>
            <person name="Bustamante Y."/>
            <person name="Caleb T."/>
            <person name="Canada A."/>
            <person name="Cardenas V."/>
            <person name="Carter K."/>
            <person name="Chacko J."/>
            <person name="Chandrabose M.N."/>
            <person name="Chavez D."/>
            <person name="Chavez A."/>
            <person name="Chen L."/>
            <person name="Chu H.-S."/>
            <person name="Claassen K.J."/>
            <person name="Cockrell R."/>
            <person name="Collins M."/>
            <person name="Cooper J.A."/>
            <person name="Cree A."/>
            <person name="Curry S.M."/>
            <person name="Da Y."/>
            <person name="Dao M.D."/>
            <person name="Das B."/>
            <person name="Davila M.-L."/>
            <person name="Davy-Carroll L."/>
            <person name="Denson S."/>
            <person name="Dinh H."/>
            <person name="Ebong V.E."/>
            <person name="Edwards J.R."/>
            <person name="Egan A."/>
            <person name="El-Daye J."/>
            <person name="Escobedo L."/>
            <person name="Fernandez S."/>
            <person name="Fernando P.R."/>
            <person name="Flagg N."/>
            <person name="Forbes L.D."/>
            <person name="Fowler R.G."/>
            <person name="Fu Q."/>
            <person name="Gabisi R.A."/>
            <person name="Ganer J."/>
            <person name="Garbino Pronczuk A."/>
            <person name="Garcia R.M."/>
            <person name="Garner T."/>
            <person name="Garrett T.E."/>
            <person name="Gonzalez D.A."/>
            <person name="Hamid H."/>
            <person name="Hawkins E.S."/>
            <person name="Hirani K."/>
            <person name="Hogues M.E."/>
            <person name="Hollins B."/>
            <person name="Hsiao C.-H."/>
            <person name="Jabil R."/>
            <person name="James M.L."/>
            <person name="Jhangiani S.N."/>
            <person name="Johnson B."/>
            <person name="Johnson Q."/>
            <person name="Joshi V."/>
            <person name="Kalu J.B."/>
            <person name="Kam C."/>
            <person name="Kashfia A."/>
            <person name="Keebler J."/>
            <person name="Kisamo H."/>
            <person name="Kovar C.L."/>
            <person name="Lago L.A."/>
            <person name="Lai C.-Y."/>
            <person name="Laidlaw J."/>
            <person name="Lara F."/>
            <person name="Le T.-K."/>
            <person name="Lee S.L."/>
            <person name="Legall F.H."/>
            <person name="Lemon S.J."/>
            <person name="Lewis L.R."/>
            <person name="Li B."/>
            <person name="Liu Y."/>
            <person name="Liu Y.-S."/>
            <person name="Lopez J."/>
            <person name="Lozado R.J."/>
            <person name="Lu J."/>
            <person name="Madu R.C."/>
            <person name="Maheshwari M."/>
            <person name="Maheshwari R."/>
            <person name="Malloy K."/>
            <person name="Martinez E."/>
            <person name="Mathew T."/>
            <person name="Mercado I.C."/>
            <person name="Mercado C."/>
            <person name="Meyer B."/>
            <person name="Montgomery K."/>
            <person name="Morgan M.B."/>
            <person name="Munidasa M."/>
            <person name="Nazareth L.V."/>
            <person name="Nelson J."/>
            <person name="Ng B.M."/>
            <person name="Nguyen N.B."/>
            <person name="Nguyen P.Q."/>
            <person name="Nguyen T."/>
            <person name="Obregon M."/>
            <person name="Okwuonu G.O."/>
            <person name="Onwere C.G."/>
            <person name="Orozco G."/>
            <person name="Parra A."/>
            <person name="Patel S."/>
            <person name="Patil S."/>
            <person name="Perez A."/>
            <person name="Perez Y."/>
            <person name="Pham C."/>
            <person name="Primus E.L."/>
            <person name="Pu L.-L."/>
            <person name="Puazo M."/>
            <person name="Qin X."/>
            <person name="Quiroz J.B."/>
            <person name="Reese J."/>
            <person name="Richards S."/>
            <person name="Rives C.M."/>
            <person name="Robberts R."/>
            <person name="Ruiz S.J."/>
            <person name="Ruiz M.J."/>
            <person name="Santibanez J."/>
            <person name="Schneider B.W."/>
            <person name="Sisson I."/>
            <person name="Smith M."/>
            <person name="Sodergren E."/>
            <person name="Song X.-Z."/>
            <person name="Song B.B."/>
            <person name="Summersgill H."/>
            <person name="Thelus R."/>
            <person name="Thornton R.D."/>
            <person name="Trejos Z.Y."/>
            <person name="Usmani K."/>
            <person name="Vattathil S."/>
            <person name="Villasana D."/>
            <person name="Walker D.L."/>
            <person name="Wang S."/>
            <person name="Wang K."/>
            <person name="White C.S."/>
            <person name="Williams A.C."/>
            <person name="Williamson J."/>
            <person name="Wilson K."/>
            <person name="Woghiren I.O."/>
            <person name="Woodworth J.R."/>
            <person name="Worley K.C."/>
            <person name="Wright R.A."/>
            <person name="Wu W."/>
            <person name="Young L."/>
            <person name="Zhang L."/>
            <person name="Zhang J."/>
            <person name="Zhu Y."/>
            <person name="Muzny D.M."/>
            <person name="Weinstock G."/>
            <person name="Gibbs R.A."/>
        </authorList>
    </citation>
    <scope>NUCLEOTIDE SEQUENCE [LARGE SCALE GENOMIC DNA]</scope>
    <source>
        <strain evidence="3">LSR1</strain>
    </source>
</reference>
<dbReference type="PANTHER" id="PTHR45749">
    <property type="match status" value="1"/>
</dbReference>